<keyword evidence="2" id="KW-1003">Cell membrane</keyword>
<keyword evidence="13" id="KW-1185">Reference proteome</keyword>
<name>A0A2V3WD24_9BACI</name>
<evidence type="ECO:0000256" key="7">
    <source>
        <dbReference type="SAM" id="Coils"/>
    </source>
</evidence>
<evidence type="ECO:0000313" key="12">
    <source>
        <dbReference type="EMBL" id="PXW92242.1"/>
    </source>
</evidence>
<dbReference type="SUPFAM" id="SSF58104">
    <property type="entry name" value="Methyl-accepting chemotaxis protein (MCP) signaling domain"/>
    <property type="match status" value="1"/>
</dbReference>
<dbReference type="AlphaFoldDB" id="A0A2V3WD24"/>
<dbReference type="GO" id="GO:0006935">
    <property type="term" value="P:chemotaxis"/>
    <property type="evidence" value="ECO:0007669"/>
    <property type="project" value="InterPro"/>
</dbReference>
<dbReference type="GO" id="GO:0007165">
    <property type="term" value="P:signal transduction"/>
    <property type="evidence" value="ECO:0007669"/>
    <property type="project" value="UniProtKB-KW"/>
</dbReference>
<dbReference type="InterPro" id="IPR004090">
    <property type="entry name" value="Chemotax_Me-accpt_rcpt"/>
</dbReference>
<dbReference type="PANTHER" id="PTHR32089:SF112">
    <property type="entry name" value="LYSOZYME-LIKE PROTEIN-RELATED"/>
    <property type="match status" value="1"/>
</dbReference>
<dbReference type="PROSITE" id="PS50111">
    <property type="entry name" value="CHEMOTAXIS_TRANSDUC_2"/>
    <property type="match status" value="1"/>
</dbReference>
<feature type="transmembrane region" description="Helical" evidence="9">
    <location>
        <begin position="180"/>
        <end position="200"/>
    </location>
</feature>
<feature type="coiled-coil region" evidence="7">
    <location>
        <begin position="303"/>
        <end position="330"/>
    </location>
</feature>
<feature type="domain" description="HAMP" evidence="11">
    <location>
        <begin position="202"/>
        <end position="255"/>
    </location>
</feature>
<evidence type="ECO:0000256" key="1">
    <source>
        <dbReference type="ARBA" id="ARBA00004236"/>
    </source>
</evidence>
<evidence type="ECO:0000259" key="10">
    <source>
        <dbReference type="PROSITE" id="PS50111"/>
    </source>
</evidence>
<dbReference type="Pfam" id="PF12729">
    <property type="entry name" value="4HB_MCP_1"/>
    <property type="match status" value="1"/>
</dbReference>
<evidence type="ECO:0000256" key="2">
    <source>
        <dbReference type="ARBA" id="ARBA00022475"/>
    </source>
</evidence>
<dbReference type="SMART" id="SM00283">
    <property type="entry name" value="MA"/>
    <property type="match status" value="1"/>
</dbReference>
<dbReference type="GO" id="GO:0004888">
    <property type="term" value="F:transmembrane signaling receptor activity"/>
    <property type="evidence" value="ECO:0007669"/>
    <property type="project" value="InterPro"/>
</dbReference>
<evidence type="ECO:0000256" key="8">
    <source>
        <dbReference type="SAM" id="MobiDB-lite"/>
    </source>
</evidence>
<reference evidence="12 13" key="1">
    <citation type="submission" date="2018-05" db="EMBL/GenBank/DDBJ databases">
        <title>Genomic Encyclopedia of Type Strains, Phase IV (KMG-IV): sequencing the most valuable type-strain genomes for metagenomic binning, comparative biology and taxonomic classification.</title>
        <authorList>
            <person name="Goeker M."/>
        </authorList>
    </citation>
    <scope>NUCLEOTIDE SEQUENCE [LARGE SCALE GENOMIC DNA]</scope>
    <source>
        <strain evidence="12 13">DSM 22440</strain>
    </source>
</reference>
<proteinExistence type="inferred from homology"/>
<dbReference type="CDD" id="cd11386">
    <property type="entry name" value="MCP_signal"/>
    <property type="match status" value="1"/>
</dbReference>
<dbReference type="GO" id="GO:0005886">
    <property type="term" value="C:plasma membrane"/>
    <property type="evidence" value="ECO:0007669"/>
    <property type="project" value="UniProtKB-SubCell"/>
</dbReference>
<protein>
    <submittedName>
        <fullName evidence="12">Methyl-accepting chemotaxis protein</fullName>
    </submittedName>
</protein>
<dbReference type="PROSITE" id="PS50885">
    <property type="entry name" value="HAMP"/>
    <property type="match status" value="1"/>
</dbReference>
<evidence type="ECO:0000256" key="4">
    <source>
        <dbReference type="ARBA" id="ARBA00023224"/>
    </source>
</evidence>
<evidence type="ECO:0000256" key="5">
    <source>
        <dbReference type="ARBA" id="ARBA00029447"/>
    </source>
</evidence>
<dbReference type="Gene3D" id="1.10.287.950">
    <property type="entry name" value="Methyl-accepting chemotaxis protein"/>
    <property type="match status" value="1"/>
</dbReference>
<dbReference type="SMART" id="SM00304">
    <property type="entry name" value="HAMP"/>
    <property type="match status" value="1"/>
</dbReference>
<evidence type="ECO:0000256" key="3">
    <source>
        <dbReference type="ARBA" id="ARBA00023136"/>
    </source>
</evidence>
<keyword evidence="7" id="KW-0175">Coiled coil</keyword>
<dbReference type="PANTHER" id="PTHR32089">
    <property type="entry name" value="METHYL-ACCEPTING CHEMOTAXIS PROTEIN MCPB"/>
    <property type="match status" value="1"/>
</dbReference>
<dbReference type="RefSeq" id="WP_110250864.1">
    <property type="nucleotide sequence ID" value="NZ_QJJR01000003.1"/>
</dbReference>
<dbReference type="EMBL" id="QJJR01000003">
    <property type="protein sequence ID" value="PXW92242.1"/>
    <property type="molecule type" value="Genomic_DNA"/>
</dbReference>
<dbReference type="Pfam" id="PF00015">
    <property type="entry name" value="MCPsignal"/>
    <property type="match status" value="1"/>
</dbReference>
<feature type="transmembrane region" description="Helical" evidence="9">
    <location>
        <begin position="12"/>
        <end position="32"/>
    </location>
</feature>
<accession>A0A2V3WD24</accession>
<dbReference type="InterPro" id="IPR004089">
    <property type="entry name" value="MCPsignal_dom"/>
</dbReference>
<keyword evidence="4 6" id="KW-0807">Transducer</keyword>
<comment type="similarity">
    <text evidence="5">Belongs to the methyl-accepting chemotaxis (MCP) protein family.</text>
</comment>
<gene>
    <name evidence="12" type="ORF">DES38_103261</name>
</gene>
<comment type="subcellular location">
    <subcellularLocation>
        <location evidence="1">Cell membrane</location>
    </subcellularLocation>
</comment>
<sequence length="562" mass="60412">MKIKGKLVMSYVMIAVLVLVVGGGAIFGMATIQDNARLLYHNRVEPLGAMTEIIQTGENLRVQVLEGIAEENTARGEDAVVAIDTMNSLLENYGQFQLREQEQGIYDQLLLEWDTYSSQARTNARMIAAGQFDSAATSDSAMANDFVAFRETLYELRDVSLAIAEGNFNDGEAAFSTVRLITIAIAVFAVVLAIALGLLMGRHVGNPLKKVTDRLTLIAQGDLTHEDMHTKRKDEVGQLVDVTNMMQEDLQAVIRSVSGAAERLTGASAGLTQSSRDVREGSEQIASTMQELSSGSETQANTVATLSEKMEEFLNKIEEANKRTEDVSNDSTKVIEQTANGYKMMESALNQMITIDGIVNDAVQKVAGLEKRSGEVSKLVTVIQDIAEQTNLLALNAAIEAARAGEHGAGFAVVADEVRKLAEDVSNSVREITAIIQGIQTDTKEVVGALESGYGEVNTGTVQMAQTGQNFNEINEAIKKMVEKIEYVTSTLSGISADSVEINTSIEEIASVAEESAAGIEETAASSEEAASSMEEISTSADTLSELAENLNQEVSHFKTLA</sequence>
<evidence type="ECO:0000256" key="9">
    <source>
        <dbReference type="SAM" id="Phobius"/>
    </source>
</evidence>
<keyword evidence="3 9" id="KW-0472">Membrane</keyword>
<keyword evidence="9" id="KW-1133">Transmembrane helix</keyword>
<feature type="domain" description="Methyl-accepting transducer" evidence="10">
    <location>
        <begin position="274"/>
        <end position="524"/>
    </location>
</feature>
<evidence type="ECO:0000259" key="11">
    <source>
        <dbReference type="PROSITE" id="PS50885"/>
    </source>
</evidence>
<feature type="compositionally biased region" description="Polar residues" evidence="8">
    <location>
        <begin position="284"/>
        <end position="299"/>
    </location>
</feature>
<dbReference type="OrthoDB" id="9804712at2"/>
<dbReference type="InterPro" id="IPR003660">
    <property type="entry name" value="HAMP_dom"/>
</dbReference>
<keyword evidence="9" id="KW-0812">Transmembrane</keyword>
<organism evidence="12 13">
    <name type="scientific">Streptohalobacillus salinus</name>
    <dbReference type="NCBI Taxonomy" id="621096"/>
    <lineage>
        <taxon>Bacteria</taxon>
        <taxon>Bacillati</taxon>
        <taxon>Bacillota</taxon>
        <taxon>Bacilli</taxon>
        <taxon>Bacillales</taxon>
        <taxon>Bacillaceae</taxon>
        <taxon>Streptohalobacillus</taxon>
    </lineage>
</organism>
<dbReference type="InterPro" id="IPR024478">
    <property type="entry name" value="HlyB_4HB_MCP"/>
</dbReference>
<dbReference type="CDD" id="cd06225">
    <property type="entry name" value="HAMP"/>
    <property type="match status" value="1"/>
</dbReference>
<comment type="caution">
    <text evidence="12">The sequence shown here is derived from an EMBL/GenBank/DDBJ whole genome shotgun (WGS) entry which is preliminary data.</text>
</comment>
<dbReference type="PRINTS" id="PR00260">
    <property type="entry name" value="CHEMTRNSDUCR"/>
</dbReference>
<evidence type="ECO:0000313" key="13">
    <source>
        <dbReference type="Proteomes" id="UP000247922"/>
    </source>
</evidence>
<dbReference type="Proteomes" id="UP000247922">
    <property type="component" value="Unassembled WGS sequence"/>
</dbReference>
<evidence type="ECO:0000256" key="6">
    <source>
        <dbReference type="PROSITE-ProRule" id="PRU00284"/>
    </source>
</evidence>
<feature type="region of interest" description="Disordered" evidence="8">
    <location>
        <begin position="268"/>
        <end position="299"/>
    </location>
</feature>